<organism evidence="2 3">
    <name type="scientific">Klebsiella pneumoniae</name>
    <dbReference type="NCBI Taxonomy" id="573"/>
    <lineage>
        <taxon>Bacteria</taxon>
        <taxon>Pseudomonadati</taxon>
        <taxon>Pseudomonadota</taxon>
        <taxon>Gammaproteobacteria</taxon>
        <taxon>Enterobacterales</taxon>
        <taxon>Enterobacteriaceae</taxon>
        <taxon>Klebsiella/Raoultella group</taxon>
        <taxon>Klebsiella</taxon>
        <taxon>Klebsiella pneumoniae complex</taxon>
    </lineage>
</organism>
<evidence type="ECO:0000256" key="1">
    <source>
        <dbReference type="SAM" id="Phobius"/>
    </source>
</evidence>
<protein>
    <submittedName>
        <fullName evidence="2">Uncharacterized protein</fullName>
    </submittedName>
</protein>
<gene>
    <name evidence="2" type="ORF">KPZU09_23440</name>
</gene>
<dbReference type="Proteomes" id="UP000655094">
    <property type="component" value="Unassembled WGS sequence"/>
</dbReference>
<evidence type="ECO:0000313" key="3">
    <source>
        <dbReference type="Proteomes" id="UP000655094"/>
    </source>
</evidence>
<dbReference type="AlphaFoldDB" id="A0A919HQ60"/>
<accession>A0A919HQ60</accession>
<comment type="caution">
    <text evidence="2">The sequence shown here is derived from an EMBL/GenBank/DDBJ whole genome shotgun (WGS) entry which is preliminary data.</text>
</comment>
<dbReference type="EMBL" id="BNFF01000001">
    <property type="protein sequence ID" value="GHK52608.1"/>
    <property type="molecule type" value="Genomic_DNA"/>
</dbReference>
<keyword evidence="1" id="KW-0812">Transmembrane</keyword>
<proteinExistence type="predicted"/>
<reference evidence="2" key="1">
    <citation type="submission" date="2020-10" db="EMBL/GenBank/DDBJ databases">
        <title>Genome Sequence of ESBL Producing Zambian Clinical Strains.</title>
        <authorList>
            <person name="Shawa M."/>
            <person name="Furuta Y."/>
            <person name="Simbotwe M."/>
            <person name="Mulenga E."/>
            <person name="Mubanga M."/>
            <person name="Mulenga G."/>
            <person name="Kaile C."/>
            <person name="Zorigt T."/>
            <person name="Hang'ombe B."/>
            <person name="Higashi H."/>
        </authorList>
    </citation>
    <scope>NUCLEOTIDE SEQUENCE</scope>
    <source>
        <strain evidence="2">Zam_UTH_09</strain>
    </source>
</reference>
<keyword evidence="1" id="KW-1133">Transmembrane helix</keyword>
<keyword evidence="1" id="KW-0472">Membrane</keyword>
<evidence type="ECO:0000313" key="2">
    <source>
        <dbReference type="EMBL" id="GHK52608.1"/>
    </source>
</evidence>
<feature type="transmembrane region" description="Helical" evidence="1">
    <location>
        <begin position="38"/>
        <end position="65"/>
    </location>
</feature>
<name>A0A919HQ60_KLEPN</name>
<sequence length="105" mass="11487">MANITGFHVLRRLLATVATVLFTRFARFTALGIVRTGVAIVTVIAVVTIVAVITAVVAVAAVVGARFTTLLLTLRFFFRFLLDLNFSRFGLFGAREDILQRAEEA</sequence>